<dbReference type="AlphaFoldDB" id="A0A8J5W035"/>
<reference evidence="2" key="2">
    <citation type="submission" date="2021-02" db="EMBL/GenBank/DDBJ databases">
        <authorList>
            <person name="Kimball J.A."/>
            <person name="Haas M.W."/>
            <person name="Macchietto M."/>
            <person name="Kono T."/>
            <person name="Duquette J."/>
            <person name="Shao M."/>
        </authorList>
    </citation>
    <scope>NUCLEOTIDE SEQUENCE</scope>
    <source>
        <tissue evidence="2">Fresh leaf tissue</tissue>
    </source>
</reference>
<organism evidence="2 3">
    <name type="scientific">Zizania palustris</name>
    <name type="common">Northern wild rice</name>
    <dbReference type="NCBI Taxonomy" id="103762"/>
    <lineage>
        <taxon>Eukaryota</taxon>
        <taxon>Viridiplantae</taxon>
        <taxon>Streptophyta</taxon>
        <taxon>Embryophyta</taxon>
        <taxon>Tracheophyta</taxon>
        <taxon>Spermatophyta</taxon>
        <taxon>Magnoliopsida</taxon>
        <taxon>Liliopsida</taxon>
        <taxon>Poales</taxon>
        <taxon>Poaceae</taxon>
        <taxon>BOP clade</taxon>
        <taxon>Oryzoideae</taxon>
        <taxon>Oryzeae</taxon>
        <taxon>Zizaniinae</taxon>
        <taxon>Zizania</taxon>
    </lineage>
</organism>
<reference evidence="2" key="1">
    <citation type="journal article" date="2021" name="bioRxiv">
        <title>Whole Genome Assembly and Annotation of Northern Wild Rice, Zizania palustris L., Supports a Whole Genome Duplication in the Zizania Genus.</title>
        <authorList>
            <person name="Haas M."/>
            <person name="Kono T."/>
            <person name="Macchietto M."/>
            <person name="Millas R."/>
            <person name="McGilp L."/>
            <person name="Shao M."/>
            <person name="Duquette J."/>
            <person name="Hirsch C.N."/>
            <person name="Kimball J."/>
        </authorList>
    </citation>
    <scope>NUCLEOTIDE SEQUENCE</scope>
    <source>
        <tissue evidence="2">Fresh leaf tissue</tissue>
    </source>
</reference>
<sequence length="80" mass="8743">MTVAPSARFHAPPRSQQGRRPGGTVRACLSDDGRALSAFPRAPTYHSSDCEAGGRRPVRRPRRWSNDPQAAAEWPDAPYG</sequence>
<proteinExistence type="predicted"/>
<protein>
    <submittedName>
        <fullName evidence="2">Uncharacterized protein</fullName>
    </submittedName>
</protein>
<evidence type="ECO:0000256" key="1">
    <source>
        <dbReference type="SAM" id="MobiDB-lite"/>
    </source>
</evidence>
<accession>A0A8J5W035</accession>
<dbReference type="Proteomes" id="UP000729402">
    <property type="component" value="Unassembled WGS sequence"/>
</dbReference>
<name>A0A8J5W035_ZIZPA</name>
<gene>
    <name evidence="2" type="ORF">GUJ93_ZPchr1126g16411</name>
</gene>
<evidence type="ECO:0000313" key="2">
    <source>
        <dbReference type="EMBL" id="KAG8081526.1"/>
    </source>
</evidence>
<keyword evidence="3" id="KW-1185">Reference proteome</keyword>
<feature type="region of interest" description="Disordered" evidence="1">
    <location>
        <begin position="1"/>
        <end position="80"/>
    </location>
</feature>
<comment type="caution">
    <text evidence="2">The sequence shown here is derived from an EMBL/GenBank/DDBJ whole genome shotgun (WGS) entry which is preliminary data.</text>
</comment>
<evidence type="ECO:0000313" key="3">
    <source>
        <dbReference type="Proteomes" id="UP000729402"/>
    </source>
</evidence>
<dbReference type="EMBL" id="JAAALK010000276">
    <property type="protein sequence ID" value="KAG8081526.1"/>
    <property type="molecule type" value="Genomic_DNA"/>
</dbReference>